<evidence type="ECO:0000256" key="2">
    <source>
        <dbReference type="ARBA" id="ARBA00022722"/>
    </source>
</evidence>
<dbReference type="OrthoDB" id="2375467at2"/>
<dbReference type="Proteomes" id="UP000285456">
    <property type="component" value="Unassembled WGS sequence"/>
</dbReference>
<gene>
    <name evidence="5" type="ORF">D1B32_05155</name>
</gene>
<sequence>MYFVDRSKIENTLLYLDQILEQLKNHQATSFTDKLSLERMVHVSIESMLDVGNMMIDGFIMRDPGSYDDIIDILVDEKVLPQDEEGAYKMFVSLRKMLVSEYTKVNHNALLEAIHGYHPVWSQFSSRIRTYLNNELGVANAFSNE</sequence>
<dbReference type="Pfam" id="PF01934">
    <property type="entry name" value="HepT-like"/>
    <property type="match status" value="1"/>
</dbReference>
<comment type="similarity">
    <text evidence="4">Belongs to the HepT RNase toxin family.</text>
</comment>
<keyword evidence="1" id="KW-1277">Toxin-antitoxin system</keyword>
<evidence type="ECO:0000313" key="6">
    <source>
        <dbReference type="Proteomes" id="UP000285456"/>
    </source>
</evidence>
<evidence type="ECO:0000256" key="1">
    <source>
        <dbReference type="ARBA" id="ARBA00022649"/>
    </source>
</evidence>
<dbReference type="GO" id="GO:0004540">
    <property type="term" value="F:RNA nuclease activity"/>
    <property type="evidence" value="ECO:0007669"/>
    <property type="project" value="InterPro"/>
</dbReference>
<comment type="caution">
    <text evidence="5">The sequence shown here is derived from an EMBL/GenBank/DDBJ whole genome shotgun (WGS) entry which is preliminary data.</text>
</comment>
<dbReference type="RefSeq" id="WP_095309273.1">
    <property type="nucleotide sequence ID" value="NZ_PHUT01000002.1"/>
</dbReference>
<reference evidence="5 6" key="1">
    <citation type="journal article" date="2007" name="Int. J. Syst. Evol. Microbiol.">
        <title>Oceanobacillus profundus sp. nov., isolated from a deep-sea sediment core.</title>
        <authorList>
            <person name="Kim Y.G."/>
            <person name="Choi D.H."/>
            <person name="Hyun S."/>
            <person name="Cho B.C."/>
        </authorList>
    </citation>
    <scope>NUCLEOTIDE SEQUENCE [LARGE SCALE GENOMIC DNA]</scope>
    <source>
        <strain evidence="5 6">DSM 18246</strain>
    </source>
</reference>
<proteinExistence type="inferred from homology"/>
<dbReference type="InterPro" id="IPR052379">
    <property type="entry name" value="Type_VII_TA_RNase"/>
</dbReference>
<dbReference type="AlphaFoldDB" id="A0A417YM20"/>
<dbReference type="Gene3D" id="1.20.120.580">
    <property type="entry name" value="bsu32300-like"/>
    <property type="match status" value="1"/>
</dbReference>
<name>A0A417YM20_9BACI</name>
<keyword evidence="3" id="KW-0378">Hydrolase</keyword>
<dbReference type="GO" id="GO:0016787">
    <property type="term" value="F:hydrolase activity"/>
    <property type="evidence" value="ECO:0007669"/>
    <property type="project" value="UniProtKB-KW"/>
</dbReference>
<keyword evidence="6" id="KW-1185">Reference proteome</keyword>
<evidence type="ECO:0000256" key="4">
    <source>
        <dbReference type="ARBA" id="ARBA00024207"/>
    </source>
</evidence>
<organism evidence="5 6">
    <name type="scientific">Oceanobacillus profundus</name>
    <dbReference type="NCBI Taxonomy" id="372463"/>
    <lineage>
        <taxon>Bacteria</taxon>
        <taxon>Bacillati</taxon>
        <taxon>Bacillota</taxon>
        <taxon>Bacilli</taxon>
        <taxon>Bacillales</taxon>
        <taxon>Bacillaceae</taxon>
        <taxon>Oceanobacillus</taxon>
    </lineage>
</organism>
<dbReference type="InterPro" id="IPR037038">
    <property type="entry name" value="HepT-like_sf"/>
</dbReference>
<protein>
    <submittedName>
        <fullName evidence="5">DUF86 domain-containing protein</fullName>
    </submittedName>
</protein>
<dbReference type="InterPro" id="IPR008201">
    <property type="entry name" value="HepT-like"/>
</dbReference>
<dbReference type="PANTHER" id="PTHR33397">
    <property type="entry name" value="UPF0331 PROTEIN YUTE"/>
    <property type="match status" value="1"/>
</dbReference>
<dbReference type="PANTHER" id="PTHR33397:SF5">
    <property type="entry name" value="RNASE YUTE-RELATED"/>
    <property type="match status" value="1"/>
</dbReference>
<keyword evidence="2" id="KW-0540">Nuclease</keyword>
<accession>A0A417YM20</accession>
<dbReference type="EMBL" id="QWEH01000002">
    <property type="protein sequence ID" value="RHW34547.1"/>
    <property type="molecule type" value="Genomic_DNA"/>
</dbReference>
<evidence type="ECO:0000256" key="3">
    <source>
        <dbReference type="ARBA" id="ARBA00022801"/>
    </source>
</evidence>
<evidence type="ECO:0000313" key="5">
    <source>
        <dbReference type="EMBL" id="RHW34547.1"/>
    </source>
</evidence>
<dbReference type="GO" id="GO:0110001">
    <property type="term" value="C:toxin-antitoxin complex"/>
    <property type="evidence" value="ECO:0007669"/>
    <property type="project" value="InterPro"/>
</dbReference>